<evidence type="ECO:0000313" key="1">
    <source>
        <dbReference type="EMBL" id="KAI5661140.1"/>
    </source>
</evidence>
<comment type="caution">
    <text evidence="1">The sequence shown here is derived from an EMBL/GenBank/DDBJ whole genome shotgun (WGS) entry which is preliminary data.</text>
</comment>
<name>A0ACC0AL81_CATRO</name>
<protein>
    <submittedName>
        <fullName evidence="1">Uncharacterized protein</fullName>
    </submittedName>
</protein>
<accession>A0ACC0AL81</accession>
<organism evidence="1 2">
    <name type="scientific">Catharanthus roseus</name>
    <name type="common">Madagascar periwinkle</name>
    <name type="synonym">Vinca rosea</name>
    <dbReference type="NCBI Taxonomy" id="4058"/>
    <lineage>
        <taxon>Eukaryota</taxon>
        <taxon>Viridiplantae</taxon>
        <taxon>Streptophyta</taxon>
        <taxon>Embryophyta</taxon>
        <taxon>Tracheophyta</taxon>
        <taxon>Spermatophyta</taxon>
        <taxon>Magnoliopsida</taxon>
        <taxon>eudicotyledons</taxon>
        <taxon>Gunneridae</taxon>
        <taxon>Pentapetalae</taxon>
        <taxon>asterids</taxon>
        <taxon>lamiids</taxon>
        <taxon>Gentianales</taxon>
        <taxon>Apocynaceae</taxon>
        <taxon>Rauvolfioideae</taxon>
        <taxon>Vinceae</taxon>
        <taxon>Catharanthinae</taxon>
        <taxon>Catharanthus</taxon>
    </lineage>
</organism>
<gene>
    <name evidence="1" type="ORF">M9H77_20463</name>
</gene>
<evidence type="ECO:0000313" key="2">
    <source>
        <dbReference type="Proteomes" id="UP001060085"/>
    </source>
</evidence>
<dbReference type="EMBL" id="CM044705">
    <property type="protein sequence ID" value="KAI5661140.1"/>
    <property type="molecule type" value="Genomic_DNA"/>
</dbReference>
<sequence>MGSECPLHIFLVSFPGQGHFNPLLRFGRLLASKGLLATLSAPELIGKDIRKANDISDDQPIPVGPGFVRFEFFDDEVGSNFLDLDTYLNHLEIIGKQKLPRMLKKHEEQGRPISCLIVNPFLPWVSDVAESLNIPSATLWVQSCASFSAYYHYHHRLVKFPSETEPEIDVQLPGLPLLKFDEIPSFLHPKTPYPFLGRAILRQFSNLSKNLCVLMDTFFELETEEIESISKLCPVKSIGPLFKASKVANSSISGDIIKADDCKDWLDSKPNSSVVYISFGSVVTLKQEQVTELAYGLLNSEVSFLWVIRPPRINNNSSSSSSGPVLPEGFLEKIGAKGKIVQWSPQEQVLCHPSIACFLTHCGWNSTLEAISSGVPIMAFPQWGDQVLDAKYLVDVFKIGLRMCRGEDENRIIPRDEIENCLREATIGPKAEEMKENALKWKNKAEEAVAIGGSSHRNIQDFLDEINKKCSTIKR</sequence>
<proteinExistence type="predicted"/>
<reference evidence="2" key="1">
    <citation type="journal article" date="2023" name="Nat. Plants">
        <title>Single-cell RNA sequencing provides a high-resolution roadmap for understanding the multicellular compartmentation of specialized metabolism.</title>
        <authorList>
            <person name="Sun S."/>
            <person name="Shen X."/>
            <person name="Li Y."/>
            <person name="Li Y."/>
            <person name="Wang S."/>
            <person name="Li R."/>
            <person name="Zhang H."/>
            <person name="Shen G."/>
            <person name="Guo B."/>
            <person name="Wei J."/>
            <person name="Xu J."/>
            <person name="St-Pierre B."/>
            <person name="Chen S."/>
            <person name="Sun C."/>
        </authorList>
    </citation>
    <scope>NUCLEOTIDE SEQUENCE [LARGE SCALE GENOMIC DNA]</scope>
</reference>
<keyword evidence="2" id="KW-1185">Reference proteome</keyword>
<dbReference type="Proteomes" id="UP001060085">
    <property type="component" value="Linkage Group LG05"/>
</dbReference>